<gene>
    <name evidence="2" type="ORF">Ae201684_012395</name>
</gene>
<dbReference type="Pfam" id="PF05347">
    <property type="entry name" value="Complex1_LYR"/>
    <property type="match status" value="1"/>
</dbReference>
<dbReference type="InterPro" id="IPR008011">
    <property type="entry name" value="Complex1_LYR_dom"/>
</dbReference>
<proteinExistence type="predicted"/>
<name>A0A6G0WRK1_9STRA</name>
<dbReference type="EMBL" id="VJMJ01000156">
    <property type="protein sequence ID" value="KAF0730100.1"/>
    <property type="molecule type" value="Genomic_DNA"/>
</dbReference>
<protein>
    <recommendedName>
        <fullName evidence="1">Complex 1 LYR protein domain-containing protein</fullName>
    </recommendedName>
</protein>
<evidence type="ECO:0000313" key="2">
    <source>
        <dbReference type="EMBL" id="KAF0730100.1"/>
    </source>
</evidence>
<accession>A0A6G0WRK1</accession>
<dbReference type="AlphaFoldDB" id="A0A6G0WRK1"/>
<dbReference type="Proteomes" id="UP000481153">
    <property type="component" value="Unassembled WGS sequence"/>
</dbReference>
<evidence type="ECO:0000259" key="1">
    <source>
        <dbReference type="Pfam" id="PF05347"/>
    </source>
</evidence>
<comment type="caution">
    <text evidence="2">The sequence shown here is derived from an EMBL/GenBank/DDBJ whole genome shotgun (WGS) entry which is preliminary data.</text>
</comment>
<keyword evidence="3" id="KW-1185">Reference proteome</keyword>
<dbReference type="VEuPathDB" id="FungiDB:AeMF1_003955"/>
<sequence>MKQEATLSFAYFVNRSQVLKQYRLFLREIRPLQKDTRREVQQTIRAKFDAVKHEKDSTQIKKHLAYGHAQMQHVRELVNSASSFVPRVPSDTWTDAKLENLNESQEDIKGRLGKGWPWTRK</sequence>
<evidence type="ECO:0000313" key="3">
    <source>
        <dbReference type="Proteomes" id="UP000481153"/>
    </source>
</evidence>
<organism evidence="2 3">
    <name type="scientific">Aphanomyces euteiches</name>
    <dbReference type="NCBI Taxonomy" id="100861"/>
    <lineage>
        <taxon>Eukaryota</taxon>
        <taxon>Sar</taxon>
        <taxon>Stramenopiles</taxon>
        <taxon>Oomycota</taxon>
        <taxon>Saprolegniomycetes</taxon>
        <taxon>Saprolegniales</taxon>
        <taxon>Verrucalvaceae</taxon>
        <taxon>Aphanomyces</taxon>
    </lineage>
</organism>
<reference evidence="2 3" key="1">
    <citation type="submission" date="2019-07" db="EMBL/GenBank/DDBJ databases">
        <title>Genomics analysis of Aphanomyces spp. identifies a new class of oomycete effector associated with host adaptation.</title>
        <authorList>
            <person name="Gaulin E."/>
        </authorList>
    </citation>
    <scope>NUCLEOTIDE SEQUENCE [LARGE SCALE GENOMIC DNA]</scope>
    <source>
        <strain evidence="2 3">ATCC 201684</strain>
    </source>
</reference>
<feature type="domain" description="Complex 1 LYR protein" evidence="1">
    <location>
        <begin position="17"/>
        <end position="71"/>
    </location>
</feature>